<accession>A0ABU3EV25</accession>
<evidence type="ECO:0000256" key="4">
    <source>
        <dbReference type="ARBA" id="ARBA00022597"/>
    </source>
</evidence>
<comment type="subcellular location">
    <subcellularLocation>
        <location evidence="1">Cell membrane</location>
        <topology evidence="1">Multi-pass membrane protein</topology>
    </subcellularLocation>
</comment>
<dbReference type="Gene3D" id="1.10.3730.20">
    <property type="match status" value="1"/>
</dbReference>
<comment type="caution">
    <text evidence="9">The sequence shown here is derived from an EMBL/GenBank/DDBJ whole genome shotgun (WGS) entry which is preliminary data.</text>
</comment>
<dbReference type="PANTHER" id="PTHR16119:SF17">
    <property type="entry name" value="TRANSMEMBRANE PROTEIN 144"/>
    <property type="match status" value="1"/>
</dbReference>
<feature type="transmembrane region" description="Helical" evidence="8">
    <location>
        <begin position="172"/>
        <end position="195"/>
    </location>
</feature>
<feature type="transmembrane region" description="Helical" evidence="8">
    <location>
        <begin position="207"/>
        <end position="226"/>
    </location>
</feature>
<keyword evidence="7 8" id="KW-0472">Membrane</keyword>
<protein>
    <submittedName>
        <fullName evidence="9">GRP family sugar transporter</fullName>
    </submittedName>
</protein>
<keyword evidence="6 8" id="KW-1133">Transmembrane helix</keyword>
<feature type="transmembrane region" description="Helical" evidence="8">
    <location>
        <begin position="55"/>
        <end position="72"/>
    </location>
</feature>
<comment type="similarity">
    <text evidence="2">Belongs to the GRP transporter (TC 2.A.7.5) family.</text>
</comment>
<dbReference type="EMBL" id="JARPYI010000001">
    <property type="protein sequence ID" value="MDT2598729.1"/>
    <property type="molecule type" value="Genomic_DNA"/>
</dbReference>
<evidence type="ECO:0000313" key="10">
    <source>
        <dbReference type="Proteomes" id="UP001252875"/>
    </source>
</evidence>
<keyword evidence="5 8" id="KW-0812">Transmembrane</keyword>
<feature type="transmembrane region" description="Helical" evidence="8">
    <location>
        <begin position="93"/>
        <end position="112"/>
    </location>
</feature>
<dbReference type="Proteomes" id="UP001252875">
    <property type="component" value="Unassembled WGS sequence"/>
</dbReference>
<evidence type="ECO:0000313" key="9">
    <source>
        <dbReference type="EMBL" id="MDT2598729.1"/>
    </source>
</evidence>
<dbReference type="InterPro" id="IPR037185">
    <property type="entry name" value="EmrE-like"/>
</dbReference>
<evidence type="ECO:0000256" key="7">
    <source>
        <dbReference type="ARBA" id="ARBA00023136"/>
    </source>
</evidence>
<proteinExistence type="inferred from homology"/>
<keyword evidence="4 9" id="KW-0762">Sugar transport</keyword>
<organism evidence="9 10">
    <name type="scientific">Enterococcus hulanensis</name>
    <dbReference type="NCBI Taxonomy" id="2559929"/>
    <lineage>
        <taxon>Bacteria</taxon>
        <taxon>Bacillati</taxon>
        <taxon>Bacillota</taxon>
        <taxon>Bacilli</taxon>
        <taxon>Lactobacillales</taxon>
        <taxon>Enterococcaceae</taxon>
        <taxon>Enterococcus</taxon>
    </lineage>
</organism>
<dbReference type="SUPFAM" id="SSF103481">
    <property type="entry name" value="Multidrug resistance efflux transporter EmrE"/>
    <property type="match status" value="2"/>
</dbReference>
<feature type="transmembrane region" description="Helical" evidence="8">
    <location>
        <begin position="31"/>
        <end position="49"/>
    </location>
</feature>
<feature type="transmembrane region" description="Helical" evidence="8">
    <location>
        <begin position="265"/>
        <end position="282"/>
    </location>
</feature>
<reference evidence="9 10" key="1">
    <citation type="submission" date="2023-03" db="EMBL/GenBank/DDBJ databases">
        <authorList>
            <person name="Shen W."/>
            <person name="Cai J."/>
        </authorList>
    </citation>
    <scope>NUCLEOTIDE SEQUENCE [LARGE SCALE GENOMIC DNA]</scope>
    <source>
        <strain evidence="9 10">D6-4</strain>
    </source>
</reference>
<evidence type="ECO:0000256" key="8">
    <source>
        <dbReference type="SAM" id="Phobius"/>
    </source>
</evidence>
<evidence type="ECO:0000256" key="2">
    <source>
        <dbReference type="ARBA" id="ARBA00006117"/>
    </source>
</evidence>
<dbReference type="Pfam" id="PF06800">
    <property type="entry name" value="Sugar_transport"/>
    <property type="match status" value="1"/>
</dbReference>
<dbReference type="PANTHER" id="PTHR16119">
    <property type="entry name" value="TRANSMEMBRANE PROTEIN 144"/>
    <property type="match status" value="1"/>
</dbReference>
<sequence length="283" mass="29978">MNILIALIPAIGWGIQPLILKKIGGRPVNEILGTGIGTLLVGLVVYFFFTDQSLSLGTFMLAMASGAFWVIGQTGQYMAFNLLGVSRTMPISTGLQLVGTSLIGMLLFNEWAGTTSRIIGFGAIILLIIGAALTAVTEDSSNKSGLSKGLIILATTSVGYWVYSALPKLVDASGAAIFFPQMLGVFVAALIYVLFKQPTALKSDKSYKAVIVGIIFSISAFAYIFSAQGNGVATAYVITQLNVVISTLGGMFILKEKKTPKELRFTLIGLTLIVVGSIITTFL</sequence>
<feature type="transmembrane region" description="Helical" evidence="8">
    <location>
        <begin position="232"/>
        <end position="253"/>
    </location>
</feature>
<dbReference type="RefSeq" id="WP_311821027.1">
    <property type="nucleotide sequence ID" value="NZ_JARPYF010000001.1"/>
</dbReference>
<dbReference type="InterPro" id="IPR010651">
    <property type="entry name" value="Sugar_transport"/>
</dbReference>
<keyword evidence="10" id="KW-1185">Reference proteome</keyword>
<evidence type="ECO:0000256" key="1">
    <source>
        <dbReference type="ARBA" id="ARBA00004651"/>
    </source>
</evidence>
<evidence type="ECO:0000256" key="3">
    <source>
        <dbReference type="ARBA" id="ARBA00022448"/>
    </source>
</evidence>
<name>A0ABU3EV25_9ENTE</name>
<evidence type="ECO:0000256" key="6">
    <source>
        <dbReference type="ARBA" id="ARBA00022989"/>
    </source>
</evidence>
<evidence type="ECO:0000256" key="5">
    <source>
        <dbReference type="ARBA" id="ARBA00022692"/>
    </source>
</evidence>
<gene>
    <name evidence="9" type="ORF">P7D85_03025</name>
</gene>
<dbReference type="CDD" id="cd23110">
    <property type="entry name" value="GRP"/>
    <property type="match status" value="1"/>
</dbReference>
<keyword evidence="3" id="KW-0813">Transport</keyword>
<feature type="transmembrane region" description="Helical" evidence="8">
    <location>
        <begin position="118"/>
        <end position="137"/>
    </location>
</feature>